<accession>A0A2K1K1V2</accession>
<dbReference type="Proteomes" id="UP000006727">
    <property type="component" value="Chromosome 9"/>
</dbReference>
<dbReference type="EnsemblPlants" id="Pp3c9_3600V3.1">
    <property type="protein sequence ID" value="Pp3c9_3600V3.1"/>
    <property type="gene ID" value="Pp3c9_3600"/>
</dbReference>
<dbReference type="Pfam" id="PF14953">
    <property type="entry name" value="DUF4504"/>
    <property type="match status" value="1"/>
</dbReference>
<dbReference type="OrthoDB" id="2395010at2759"/>
<reference evidence="1 3" key="2">
    <citation type="journal article" date="2018" name="Plant J.">
        <title>The Physcomitrella patens chromosome-scale assembly reveals moss genome structure and evolution.</title>
        <authorList>
            <person name="Lang D."/>
            <person name="Ullrich K.K."/>
            <person name="Murat F."/>
            <person name="Fuchs J."/>
            <person name="Jenkins J."/>
            <person name="Haas F.B."/>
            <person name="Piednoel M."/>
            <person name="Gundlach H."/>
            <person name="Van Bel M."/>
            <person name="Meyberg R."/>
            <person name="Vives C."/>
            <person name="Morata J."/>
            <person name="Symeonidi A."/>
            <person name="Hiss M."/>
            <person name="Muchero W."/>
            <person name="Kamisugi Y."/>
            <person name="Saleh O."/>
            <person name="Blanc G."/>
            <person name="Decker E.L."/>
            <person name="van Gessel N."/>
            <person name="Grimwood J."/>
            <person name="Hayes R.D."/>
            <person name="Graham S.W."/>
            <person name="Gunter L.E."/>
            <person name="McDaniel S.F."/>
            <person name="Hoernstein S.N.W."/>
            <person name="Larsson A."/>
            <person name="Li F.W."/>
            <person name="Perroud P.F."/>
            <person name="Phillips J."/>
            <person name="Ranjan P."/>
            <person name="Rokshar D.S."/>
            <person name="Rothfels C.J."/>
            <person name="Schneider L."/>
            <person name="Shu S."/>
            <person name="Stevenson D.W."/>
            <person name="Thummler F."/>
            <person name="Tillich M."/>
            <person name="Villarreal Aguilar J.C."/>
            <person name="Widiez T."/>
            <person name="Wong G.K."/>
            <person name="Wymore A."/>
            <person name="Zhang Y."/>
            <person name="Zimmer A.D."/>
            <person name="Quatrano R.S."/>
            <person name="Mayer K.F.X."/>
            <person name="Goodstein D."/>
            <person name="Casacuberta J.M."/>
            <person name="Vandepoele K."/>
            <person name="Reski R."/>
            <person name="Cuming A.C."/>
            <person name="Tuskan G.A."/>
            <person name="Maumus F."/>
            <person name="Salse J."/>
            <person name="Schmutz J."/>
            <person name="Rensing S.A."/>
        </authorList>
    </citation>
    <scope>NUCLEOTIDE SEQUENCE [LARGE SCALE GENOMIC DNA]</scope>
    <source>
        <strain evidence="2 3">cv. Gransden 2004</strain>
    </source>
</reference>
<dbReference type="OMA" id="YLFGMAH"/>
<reference evidence="1 3" key="1">
    <citation type="journal article" date="2008" name="Science">
        <title>The Physcomitrella genome reveals evolutionary insights into the conquest of land by plants.</title>
        <authorList>
            <person name="Rensing S."/>
            <person name="Lang D."/>
            <person name="Zimmer A."/>
            <person name="Terry A."/>
            <person name="Salamov A."/>
            <person name="Shapiro H."/>
            <person name="Nishiyama T."/>
            <person name="Perroud P.-F."/>
            <person name="Lindquist E."/>
            <person name="Kamisugi Y."/>
            <person name="Tanahashi T."/>
            <person name="Sakakibara K."/>
            <person name="Fujita T."/>
            <person name="Oishi K."/>
            <person name="Shin-I T."/>
            <person name="Kuroki Y."/>
            <person name="Toyoda A."/>
            <person name="Suzuki Y."/>
            <person name="Hashimoto A."/>
            <person name="Yamaguchi K."/>
            <person name="Sugano A."/>
            <person name="Kohara Y."/>
            <person name="Fujiyama A."/>
            <person name="Anterola A."/>
            <person name="Aoki S."/>
            <person name="Ashton N."/>
            <person name="Barbazuk W.B."/>
            <person name="Barker E."/>
            <person name="Bennetzen J."/>
            <person name="Bezanilla M."/>
            <person name="Blankenship R."/>
            <person name="Cho S.H."/>
            <person name="Dutcher S."/>
            <person name="Estelle M."/>
            <person name="Fawcett J.A."/>
            <person name="Gundlach H."/>
            <person name="Hanada K."/>
            <person name="Heyl A."/>
            <person name="Hicks K.A."/>
            <person name="Hugh J."/>
            <person name="Lohr M."/>
            <person name="Mayer K."/>
            <person name="Melkozernov A."/>
            <person name="Murata T."/>
            <person name="Nelson D."/>
            <person name="Pils B."/>
            <person name="Prigge M."/>
            <person name="Reiss B."/>
            <person name="Renner T."/>
            <person name="Rombauts S."/>
            <person name="Rushton P."/>
            <person name="Sanderfoot A."/>
            <person name="Schween G."/>
            <person name="Shiu S.-H."/>
            <person name="Stueber K."/>
            <person name="Theodoulou F.L."/>
            <person name="Tu H."/>
            <person name="Van de Peer Y."/>
            <person name="Verrier P.J."/>
            <person name="Waters E."/>
            <person name="Wood A."/>
            <person name="Yang L."/>
            <person name="Cove D."/>
            <person name="Cuming A."/>
            <person name="Hasebe M."/>
            <person name="Lucas S."/>
            <person name="Mishler D.B."/>
            <person name="Reski R."/>
            <person name="Grigoriev I."/>
            <person name="Quatrano R.S."/>
            <person name="Boore J.L."/>
        </authorList>
    </citation>
    <scope>NUCLEOTIDE SEQUENCE [LARGE SCALE GENOMIC DNA]</scope>
    <source>
        <strain evidence="2 3">cv. Gransden 2004</strain>
    </source>
</reference>
<dbReference type="PANTHER" id="PTHR31366">
    <property type="entry name" value="UPF0739 PROTEIN C1ORF74"/>
    <property type="match status" value="1"/>
</dbReference>
<dbReference type="EnsemblPlants" id="Pp3c9_3600V3.2">
    <property type="protein sequence ID" value="Pp3c9_3600V3.2"/>
    <property type="gene ID" value="Pp3c9_3600"/>
</dbReference>
<reference evidence="2" key="3">
    <citation type="submission" date="2020-12" db="UniProtKB">
        <authorList>
            <consortium name="EnsemblPlants"/>
        </authorList>
    </citation>
    <scope>IDENTIFICATION</scope>
</reference>
<dbReference type="EMBL" id="ABEU02000009">
    <property type="protein sequence ID" value="PNR47752.1"/>
    <property type="molecule type" value="Genomic_DNA"/>
</dbReference>
<name>A0A2K1K1V2_PHYPA</name>
<dbReference type="KEGG" id="ppp:112286414"/>
<dbReference type="RefSeq" id="XP_024384048.1">
    <property type="nucleotide sequence ID" value="XM_024528280.2"/>
</dbReference>
<dbReference type="Gramene" id="Pp3c9_3600V3.2">
    <property type="protein sequence ID" value="Pp3c9_3600V3.2"/>
    <property type="gene ID" value="Pp3c9_3600"/>
</dbReference>
<evidence type="ECO:0000313" key="2">
    <source>
        <dbReference type="EnsemblPlants" id="Pp3c9_3600V3.1"/>
    </source>
</evidence>
<dbReference type="GeneID" id="112286414"/>
<dbReference type="Gramene" id="Pp3c9_3600V3.1">
    <property type="protein sequence ID" value="Pp3c9_3600V3.1"/>
    <property type="gene ID" value="Pp3c9_3600"/>
</dbReference>
<dbReference type="InterPro" id="IPR027850">
    <property type="entry name" value="DUF4504"/>
</dbReference>
<gene>
    <name evidence="2" type="primary">LOC112286414</name>
    <name evidence="1" type="ORF">PHYPA_012225</name>
</gene>
<keyword evidence="3" id="KW-1185">Reference proteome</keyword>
<proteinExistence type="predicted"/>
<organism evidence="1">
    <name type="scientific">Physcomitrium patens</name>
    <name type="common">Spreading-leaved earth moss</name>
    <name type="synonym">Physcomitrella patens</name>
    <dbReference type="NCBI Taxonomy" id="3218"/>
    <lineage>
        <taxon>Eukaryota</taxon>
        <taxon>Viridiplantae</taxon>
        <taxon>Streptophyta</taxon>
        <taxon>Embryophyta</taxon>
        <taxon>Bryophyta</taxon>
        <taxon>Bryophytina</taxon>
        <taxon>Bryopsida</taxon>
        <taxon>Funariidae</taxon>
        <taxon>Funariales</taxon>
        <taxon>Funariaceae</taxon>
        <taxon>Physcomitrium</taxon>
    </lineage>
</organism>
<dbReference type="FunCoup" id="A0A2K1K1V2">
    <property type="interactions" value="191"/>
</dbReference>
<dbReference type="PANTHER" id="PTHR31366:SF2">
    <property type="entry name" value="UPF0739 PROTEIN C1ORF74"/>
    <property type="match status" value="1"/>
</dbReference>
<evidence type="ECO:0000313" key="3">
    <source>
        <dbReference type="Proteomes" id="UP000006727"/>
    </source>
</evidence>
<dbReference type="PaxDb" id="3218-PP1S213_90V6.1"/>
<evidence type="ECO:0000313" key="1">
    <source>
        <dbReference type="EMBL" id="PNR47752.1"/>
    </source>
</evidence>
<dbReference type="AlphaFoldDB" id="A0A2K1K1V2"/>
<protein>
    <submittedName>
        <fullName evidence="1 2">Uncharacterized protein</fullName>
    </submittedName>
</protein>
<sequence>MRELLPKLQQLLPQLKIRLRASVRRRLALDVMALSTGVRAAVMLDYISCTPQMLQQVCQLLLYLSQVWNEVGALRVLHMEECGYLIHPSYMLEYMDRSLQSPPQLLFVVLDDDIPRKASQVEHEAIVQSLLEIQQKLSSLFLAQNVSSCSLDDSQEFKRENLSAEAPVETAPSVLEAGITNGSGILLPTLNGWLLGYPVVYYFKEENTSKAGRCVTSGPVQLHQVLISSTFLNSSPQKAGELTYDEDELLSFTIPNSISPLNFSEDWSQLFLQRVAISVQRASNVWTSVRMEVTTRKMESMVL</sequence>